<dbReference type="Gene3D" id="2.160.20.80">
    <property type="entry name" value="E3 ubiquitin-protein ligase SopA"/>
    <property type="match status" value="1"/>
</dbReference>
<dbReference type="AlphaFoldDB" id="J7J1A1"/>
<dbReference type="Pfam" id="PF00805">
    <property type="entry name" value="Pentapeptide"/>
    <property type="match status" value="1"/>
</dbReference>
<dbReference type="InterPro" id="IPR001646">
    <property type="entry name" value="5peptide_repeat"/>
</dbReference>
<dbReference type="PANTHER" id="PTHR14136:SF37">
    <property type="entry name" value="PENTAPEPTIDE REPEAT-CONTAINING PROTEIN"/>
    <property type="match status" value="1"/>
</dbReference>
<name>J7J1A1_DESMD</name>
<dbReference type="STRING" id="768704.Desmer_2830"/>
<dbReference type="RefSeq" id="WP_014903649.1">
    <property type="nucleotide sequence ID" value="NC_018515.1"/>
</dbReference>
<dbReference type="InterPro" id="IPR051082">
    <property type="entry name" value="Pentapeptide-BTB/POZ_domain"/>
</dbReference>
<dbReference type="EMBL" id="CP003629">
    <property type="protein sequence ID" value="AFQ44736.1"/>
    <property type="molecule type" value="Genomic_DNA"/>
</dbReference>
<dbReference type="eggNOG" id="COG1357">
    <property type="taxonomic scope" value="Bacteria"/>
</dbReference>
<reference evidence="1 2" key="1">
    <citation type="journal article" date="2012" name="J. Bacteriol.">
        <title>Complete genome sequences of Desulfosporosinus orientis DSM765T, Desulfosporosinus youngiae DSM17734T, Desulfosporosinus meridiei DSM13257T, and Desulfosporosinus acidiphilus DSM22704T.</title>
        <authorList>
            <person name="Pester M."/>
            <person name="Brambilla E."/>
            <person name="Alazard D."/>
            <person name="Rattei T."/>
            <person name="Weinmaier T."/>
            <person name="Han J."/>
            <person name="Lucas S."/>
            <person name="Lapidus A."/>
            <person name="Cheng J.F."/>
            <person name="Goodwin L."/>
            <person name="Pitluck S."/>
            <person name="Peters L."/>
            <person name="Ovchinnikova G."/>
            <person name="Teshima H."/>
            <person name="Detter J.C."/>
            <person name="Han C.S."/>
            <person name="Tapia R."/>
            <person name="Land M.L."/>
            <person name="Hauser L."/>
            <person name="Kyrpides N.C."/>
            <person name="Ivanova N.N."/>
            <person name="Pagani I."/>
            <person name="Huntmann M."/>
            <person name="Wei C.L."/>
            <person name="Davenport K.W."/>
            <person name="Daligault H."/>
            <person name="Chain P.S."/>
            <person name="Chen A."/>
            <person name="Mavromatis K."/>
            <person name="Markowitz V."/>
            <person name="Szeto E."/>
            <person name="Mikhailova N."/>
            <person name="Pati A."/>
            <person name="Wagner M."/>
            <person name="Woyke T."/>
            <person name="Ollivier B."/>
            <person name="Klenk H.P."/>
            <person name="Spring S."/>
            <person name="Loy A."/>
        </authorList>
    </citation>
    <scope>NUCLEOTIDE SEQUENCE [LARGE SCALE GENOMIC DNA]</scope>
    <source>
        <strain evidence="2">ATCC BAA-275 / DSM 13257 / NCIMB 13706 / S10</strain>
    </source>
</reference>
<proteinExistence type="predicted"/>
<accession>J7J1A1</accession>
<protein>
    <submittedName>
        <fullName evidence="1">Putative low-complexity protein</fullName>
    </submittedName>
</protein>
<dbReference type="KEGG" id="dmi:Desmer_2830"/>
<keyword evidence="2" id="KW-1185">Reference proteome</keyword>
<evidence type="ECO:0000313" key="1">
    <source>
        <dbReference type="EMBL" id="AFQ44736.1"/>
    </source>
</evidence>
<evidence type="ECO:0000313" key="2">
    <source>
        <dbReference type="Proteomes" id="UP000005262"/>
    </source>
</evidence>
<dbReference type="Proteomes" id="UP000005262">
    <property type="component" value="Chromosome"/>
</dbReference>
<dbReference type="SUPFAM" id="SSF141571">
    <property type="entry name" value="Pentapeptide repeat-like"/>
    <property type="match status" value="1"/>
</dbReference>
<sequence length="291" mass="32567">MSWNQENSLSTHQTDKAYSNLLADCEKCFGLCCVALYFAASEGFPNDKDAGQPCINLQRDFRCSIHQSLREKGMKGCMAFDCFGAGQKVAQVSFSGLDWRKNPESAKQMFEVFLIMRQLHELLWYLSEALTLEPTRTIHKELQVMLNKTELVTGLCPEALLKIDVAAQRAEVNALLLKTSELVRAEARLGQETSSGRKKSFRRGANLIGADLRKFNLRGANLRGAYLIAADLRGTDLTGTDFIGADLRDANLRGADLRKSLFLTQAQINTTKGDNFTKIRSSFTRPRQWDA</sequence>
<dbReference type="OrthoDB" id="154708at2"/>
<organism evidence="1 2">
    <name type="scientific">Desulfosporosinus meridiei (strain ATCC BAA-275 / DSM 13257 / KCTC 12902 / NCIMB 13706 / S10)</name>
    <dbReference type="NCBI Taxonomy" id="768704"/>
    <lineage>
        <taxon>Bacteria</taxon>
        <taxon>Bacillati</taxon>
        <taxon>Bacillota</taxon>
        <taxon>Clostridia</taxon>
        <taxon>Eubacteriales</taxon>
        <taxon>Desulfitobacteriaceae</taxon>
        <taxon>Desulfosporosinus</taxon>
    </lineage>
</organism>
<gene>
    <name evidence="1" type="ordered locus">Desmer_2830</name>
</gene>
<dbReference type="HOGENOM" id="CLU_068870_0_0_9"/>
<dbReference type="PANTHER" id="PTHR14136">
    <property type="entry name" value="BTB_POZ DOMAIN-CONTAINING PROTEIN KCTD9"/>
    <property type="match status" value="1"/>
</dbReference>
<reference evidence="2" key="2">
    <citation type="submission" date="2012-08" db="EMBL/GenBank/DDBJ databases">
        <title>Finished genome of Desulfosporosinus meridiei DSM 13257.</title>
        <authorList>
            <person name="Huntemann M."/>
            <person name="Wei C.-L."/>
            <person name="Han J."/>
            <person name="Detter J.C."/>
            <person name="Han C."/>
            <person name="Davenport K."/>
            <person name="Daligault H."/>
            <person name="Erkkila T."/>
            <person name="Gu W."/>
            <person name="Munk A.C.C."/>
            <person name="Teshima H."/>
            <person name="Xu Y."/>
            <person name="Chain P."/>
            <person name="Tapia R."/>
            <person name="Chen A."/>
            <person name="Krypides N."/>
            <person name="Mavromatis K."/>
            <person name="Markowitz V."/>
            <person name="Szeto E."/>
            <person name="Ivanova N."/>
            <person name="Mikhailova N."/>
            <person name="Ovchinnikova G."/>
            <person name="Pagani I."/>
            <person name="Pati A."/>
            <person name="Goodwin L."/>
            <person name="Peters L."/>
            <person name="Pitluck S."/>
            <person name="Woyke T."/>
            <person name="Pester M."/>
            <person name="Spring S."/>
            <person name="Ollivier B."/>
            <person name="Rattei T."/>
            <person name="Klenk H.-P."/>
            <person name="Wagner M."/>
            <person name="Loy A."/>
        </authorList>
    </citation>
    <scope>NUCLEOTIDE SEQUENCE [LARGE SCALE GENOMIC DNA]</scope>
    <source>
        <strain evidence="2">ATCC BAA-275 / DSM 13257 / NCIMB 13706 / S10</strain>
    </source>
</reference>